<dbReference type="Pfam" id="PF05699">
    <property type="entry name" value="Dimer_Tnp_hAT"/>
    <property type="match status" value="1"/>
</dbReference>
<comment type="caution">
    <text evidence="8">The sequence shown here is derived from an EMBL/GenBank/DDBJ whole genome shotgun (WGS) entry which is preliminary data.</text>
</comment>
<keyword evidence="3" id="KW-0863">Zinc-finger</keyword>
<feature type="compositionally biased region" description="Polar residues" evidence="6">
    <location>
        <begin position="25"/>
        <end position="34"/>
    </location>
</feature>
<evidence type="ECO:0000313" key="9">
    <source>
        <dbReference type="Proteomes" id="UP000293195"/>
    </source>
</evidence>
<organism evidence="8 9">
    <name type="scientific">Alternaria tenuissima</name>
    <dbReference type="NCBI Taxonomy" id="119927"/>
    <lineage>
        <taxon>Eukaryota</taxon>
        <taxon>Fungi</taxon>
        <taxon>Dikarya</taxon>
        <taxon>Ascomycota</taxon>
        <taxon>Pezizomycotina</taxon>
        <taxon>Dothideomycetes</taxon>
        <taxon>Pleosporomycetidae</taxon>
        <taxon>Pleosporales</taxon>
        <taxon>Pleosporineae</taxon>
        <taxon>Pleosporaceae</taxon>
        <taxon>Alternaria</taxon>
        <taxon>Alternaria sect. Alternaria</taxon>
        <taxon>Alternaria alternata complex</taxon>
    </lineage>
</organism>
<feature type="region of interest" description="Disordered" evidence="6">
    <location>
        <begin position="135"/>
        <end position="154"/>
    </location>
</feature>
<keyword evidence="2" id="KW-0479">Metal-binding</keyword>
<protein>
    <recommendedName>
        <fullName evidence="7">HAT C-terminal dimerisation domain-containing protein</fullName>
    </recommendedName>
</protein>
<evidence type="ECO:0000256" key="5">
    <source>
        <dbReference type="ARBA" id="ARBA00023242"/>
    </source>
</evidence>
<keyword evidence="4" id="KW-0862">Zinc</keyword>
<dbReference type="InterPro" id="IPR012337">
    <property type="entry name" value="RNaseH-like_sf"/>
</dbReference>
<dbReference type="PANTHER" id="PTHR46481">
    <property type="entry name" value="ZINC FINGER BED DOMAIN-CONTAINING PROTEIN 4"/>
    <property type="match status" value="1"/>
</dbReference>
<evidence type="ECO:0000313" key="8">
    <source>
        <dbReference type="EMBL" id="RYN82564.1"/>
    </source>
</evidence>
<keyword evidence="9" id="KW-1185">Reference proteome</keyword>
<dbReference type="EMBL" id="PDXF01000243">
    <property type="protein sequence ID" value="RYN82564.1"/>
    <property type="molecule type" value="Genomic_DNA"/>
</dbReference>
<evidence type="ECO:0000256" key="1">
    <source>
        <dbReference type="ARBA" id="ARBA00004123"/>
    </source>
</evidence>
<sequence length="822" mass="92728">MTQQSNQSLRRLVERDKHGDPPANASVTPSVDNNTELDRINESTDALISEAIDEADDTSFDGLDWSRVPYLERRQKEHARGAPSWIYKYGWPVYHRIKHRNYWLCFYCHIHKKLGGEYDAGSTSAAATHLAKGVPGHSVGAQGPLRRSRDPNQGSIVSLMRDSGVEVSQEVANEISSSFTKRKFQDALKDWIAADNQSLRVIETPTFRQLIRAANPLAEAVLWRNHQSLRDAIISEYHSYIPAVRSYLSGARSLIHVSFDNWTSTSGKHGHTGICVHLMDAAGDVQDFVLGLPELHGQHSGNNIGAVVARTLTNFGVDKASVGYFVLDNAYNNDTAVNHLAGIYGFDASERRLRCCCHILNLGAQLIIWGKDRDAYENAGGSLKDEEAFMKEWRQYGPIGVLFDIIASICTPQSRELLQKLQRVEAESLGKPVVLRELIRPVKTRWNSYFAAFARAVELQGPLDNYVEHKLSEGRHNEVIARRSRRPGGSDSVFQEPRLFLREGGLNAGDWATITEYMRLLAPFAEASKLLEGRGKHGRHGAIWEVLITFEWLLNELEALKERLKDIDYNDPLAPEDHLMLNVNLAHKKLSQYYSKFDDAPVYYAATVLHPHYKHHLEALWKVPDDHNTQRDGPHYRDGWLTNNHRAFVAMWKGFQEATVVSSATSDSDERRSAKRVRVVGLTASRSAFLKLQLDAAVKQVEEHLGDEYERWKRVPAIAEDDPMALNPLKYWQLQTQQYPTLAKFAINVLTIPASAADCERTFSELGDMLGTRRLQMKPELLNALQCLKSWRRLGLKTPAGGHTTAEIAAVQAHLSRHDFEL</sequence>
<gene>
    <name evidence="8" type="ORF">AA0119_g13412</name>
</gene>
<evidence type="ECO:0000256" key="6">
    <source>
        <dbReference type="SAM" id="MobiDB-lite"/>
    </source>
</evidence>
<reference evidence="9" key="1">
    <citation type="journal article" date="2019" name="bioRxiv">
        <title>Genomics, evolutionary history and diagnostics of the Alternaria alternata species group including apple and Asian pear pathotypes.</title>
        <authorList>
            <person name="Armitage A.D."/>
            <person name="Cockerton H.M."/>
            <person name="Sreenivasaprasad S."/>
            <person name="Woodhall J.W."/>
            <person name="Lane C.R."/>
            <person name="Harrison R.J."/>
            <person name="Clarkson J.P."/>
        </authorList>
    </citation>
    <scope>NUCLEOTIDE SEQUENCE [LARGE SCALE GENOMIC DNA]</scope>
    <source>
        <strain evidence="9">FERA 635</strain>
    </source>
</reference>
<dbReference type="InterPro" id="IPR008906">
    <property type="entry name" value="HATC_C_dom"/>
</dbReference>
<feature type="compositionally biased region" description="Basic and acidic residues" evidence="6">
    <location>
        <begin position="11"/>
        <end position="20"/>
    </location>
</feature>
<proteinExistence type="predicted"/>
<keyword evidence="5" id="KW-0539">Nucleus</keyword>
<accession>A0ABY0FS26</accession>
<evidence type="ECO:0000256" key="2">
    <source>
        <dbReference type="ARBA" id="ARBA00022723"/>
    </source>
</evidence>
<evidence type="ECO:0000256" key="3">
    <source>
        <dbReference type="ARBA" id="ARBA00022771"/>
    </source>
</evidence>
<evidence type="ECO:0000256" key="4">
    <source>
        <dbReference type="ARBA" id="ARBA00022833"/>
    </source>
</evidence>
<dbReference type="SUPFAM" id="SSF53098">
    <property type="entry name" value="Ribonuclease H-like"/>
    <property type="match status" value="1"/>
</dbReference>
<feature type="region of interest" description="Disordered" evidence="6">
    <location>
        <begin position="1"/>
        <end position="37"/>
    </location>
</feature>
<comment type="subcellular location">
    <subcellularLocation>
        <location evidence="1">Nucleus</location>
    </subcellularLocation>
</comment>
<name>A0ABY0FS26_9PLEO</name>
<dbReference type="InterPro" id="IPR052035">
    <property type="entry name" value="ZnF_BED_domain_contain"/>
</dbReference>
<evidence type="ECO:0000259" key="7">
    <source>
        <dbReference type="Pfam" id="PF05699"/>
    </source>
</evidence>
<dbReference type="PANTHER" id="PTHR46481:SF10">
    <property type="entry name" value="ZINC FINGER BED DOMAIN-CONTAINING PROTEIN 39"/>
    <property type="match status" value="1"/>
</dbReference>
<feature type="domain" description="HAT C-terminal dimerisation" evidence="7">
    <location>
        <begin position="711"/>
        <end position="791"/>
    </location>
</feature>
<dbReference type="Proteomes" id="UP000293195">
    <property type="component" value="Unassembled WGS sequence"/>
</dbReference>